<evidence type="ECO:0000256" key="7">
    <source>
        <dbReference type="ARBA" id="ARBA00023157"/>
    </source>
</evidence>
<evidence type="ECO:0000256" key="6">
    <source>
        <dbReference type="ARBA" id="ARBA00023128"/>
    </source>
</evidence>
<dbReference type="EMBL" id="KZ288442">
    <property type="protein sequence ID" value="PBC25702.1"/>
    <property type="molecule type" value="Genomic_DNA"/>
</dbReference>
<evidence type="ECO:0000256" key="1">
    <source>
        <dbReference type="ARBA" id="ARBA00022448"/>
    </source>
</evidence>
<dbReference type="Pfam" id="PF02953">
    <property type="entry name" value="zf-Tim10_DDP"/>
    <property type="match status" value="1"/>
</dbReference>
<evidence type="ECO:0000256" key="4">
    <source>
        <dbReference type="ARBA" id="ARBA00022927"/>
    </source>
</evidence>
<sequence>MDAMMKDFQLLFNQMSETCFKTCVNTFMSRDISTEEVQCIENCSGKHINANHKIMEIFMDVQRTIALKNVEEFQKAQAAFEVAQKDQNSESTR</sequence>
<comment type="domain">
    <text evidence="8">The twin CX3C motif contains 4 conserved Cys residues that form 2 disulfide bonds in the mitochondrial intermembrane space.</text>
</comment>
<keyword evidence="2" id="KW-0479">Metal-binding</keyword>
<name>A0A2A3E315_APICC</name>
<keyword evidence="3" id="KW-0862">Zinc</keyword>
<dbReference type="InterPro" id="IPR050673">
    <property type="entry name" value="Mito_inner_translocase_sub"/>
</dbReference>
<keyword evidence="1 8" id="KW-0813">Transport</keyword>
<evidence type="ECO:0000256" key="5">
    <source>
        <dbReference type="ARBA" id="ARBA00023010"/>
    </source>
</evidence>
<dbReference type="InterPro" id="IPR004217">
    <property type="entry name" value="Tim10-like"/>
</dbReference>
<comment type="subunit">
    <text evidence="8">Heterohexamer.</text>
</comment>
<keyword evidence="8" id="KW-0999">Mitochondrion inner membrane</keyword>
<keyword evidence="5 8" id="KW-0811">Translocation</keyword>
<keyword evidence="11" id="KW-1185">Reference proteome</keyword>
<evidence type="ECO:0000256" key="2">
    <source>
        <dbReference type="ARBA" id="ARBA00022723"/>
    </source>
</evidence>
<dbReference type="Gene3D" id="1.10.287.810">
    <property type="entry name" value="Mitochondrial import inner membrane translocase subunit tim13 like domains"/>
    <property type="match status" value="1"/>
</dbReference>
<dbReference type="STRING" id="94128.A0A2A3E315"/>
<dbReference type="GO" id="GO:0015031">
    <property type="term" value="P:protein transport"/>
    <property type="evidence" value="ECO:0007669"/>
    <property type="project" value="UniProtKB-KW"/>
</dbReference>
<keyword evidence="6 8" id="KW-0496">Mitochondrion</keyword>
<evidence type="ECO:0000256" key="8">
    <source>
        <dbReference type="RuleBase" id="RU367043"/>
    </source>
</evidence>
<reference evidence="10 11" key="1">
    <citation type="submission" date="2014-07" db="EMBL/GenBank/DDBJ databases">
        <title>Genomic and transcriptomic analysis on Apis cerana provide comprehensive insights into honey bee biology.</title>
        <authorList>
            <person name="Diao Q."/>
            <person name="Sun L."/>
            <person name="Zheng H."/>
            <person name="Zheng H."/>
            <person name="Xu S."/>
            <person name="Wang S."/>
            <person name="Zeng Z."/>
            <person name="Hu F."/>
            <person name="Su S."/>
            <person name="Wu J."/>
        </authorList>
    </citation>
    <scope>NUCLEOTIDE SEQUENCE [LARGE SCALE GENOMIC DNA]</scope>
    <source>
        <tissue evidence="10">Pupae without intestine</tissue>
    </source>
</reference>
<keyword evidence="7 8" id="KW-1015">Disulfide bond</keyword>
<keyword evidence="8" id="KW-0472">Membrane</keyword>
<accession>A0A2A3E315</accession>
<dbReference type="GO" id="GO:0005743">
    <property type="term" value="C:mitochondrial inner membrane"/>
    <property type="evidence" value="ECO:0007669"/>
    <property type="project" value="UniProtKB-SubCell"/>
</dbReference>
<evidence type="ECO:0000313" key="10">
    <source>
        <dbReference type="EMBL" id="PBC25702.1"/>
    </source>
</evidence>
<dbReference type="OrthoDB" id="1551503at2759"/>
<dbReference type="InterPro" id="IPR035427">
    <property type="entry name" value="Tim10-like_dom_sf"/>
</dbReference>
<keyword evidence="8" id="KW-0143">Chaperone</keyword>
<dbReference type="PANTHER" id="PTHR13172">
    <property type="entry name" value="MITOCHONDRIAL IMPORT INNER MEMBRANE TRANSLOCASE SUBUNIT TIM9B"/>
    <property type="match status" value="1"/>
</dbReference>
<dbReference type="GO" id="GO:0046872">
    <property type="term" value="F:metal ion binding"/>
    <property type="evidence" value="ECO:0007669"/>
    <property type="project" value="UniProtKB-KW"/>
</dbReference>
<keyword evidence="4 8" id="KW-0653">Protein transport</keyword>
<protein>
    <recommendedName>
        <fullName evidence="8">Mitochondrial import inner membrane translocase subunit</fullName>
    </recommendedName>
</protein>
<gene>
    <name evidence="10" type="ORF">APICC_05036</name>
</gene>
<dbReference type="SUPFAM" id="SSF144122">
    <property type="entry name" value="Tim10-like"/>
    <property type="match status" value="1"/>
</dbReference>
<feature type="domain" description="Tim10-like" evidence="9">
    <location>
        <begin position="4"/>
        <end position="58"/>
    </location>
</feature>
<dbReference type="Proteomes" id="UP000242457">
    <property type="component" value="Unassembled WGS sequence"/>
</dbReference>
<comment type="similarity">
    <text evidence="8">Belongs to the small Tim family.</text>
</comment>
<evidence type="ECO:0000259" key="9">
    <source>
        <dbReference type="Pfam" id="PF02953"/>
    </source>
</evidence>
<evidence type="ECO:0000313" key="11">
    <source>
        <dbReference type="Proteomes" id="UP000242457"/>
    </source>
</evidence>
<evidence type="ECO:0000256" key="3">
    <source>
        <dbReference type="ARBA" id="ARBA00022833"/>
    </source>
</evidence>
<organism evidence="10 11">
    <name type="scientific">Apis cerana cerana</name>
    <name type="common">Oriental honeybee</name>
    <dbReference type="NCBI Taxonomy" id="94128"/>
    <lineage>
        <taxon>Eukaryota</taxon>
        <taxon>Metazoa</taxon>
        <taxon>Ecdysozoa</taxon>
        <taxon>Arthropoda</taxon>
        <taxon>Hexapoda</taxon>
        <taxon>Insecta</taxon>
        <taxon>Pterygota</taxon>
        <taxon>Neoptera</taxon>
        <taxon>Endopterygota</taxon>
        <taxon>Hymenoptera</taxon>
        <taxon>Apocrita</taxon>
        <taxon>Aculeata</taxon>
        <taxon>Apoidea</taxon>
        <taxon>Anthophila</taxon>
        <taxon>Apidae</taxon>
        <taxon>Apis</taxon>
    </lineage>
</organism>
<dbReference type="AlphaFoldDB" id="A0A2A3E315"/>
<comment type="subcellular location">
    <subcellularLocation>
        <location evidence="8">Mitochondrion inner membrane</location>
        <topology evidence="8">Peripheral membrane protein</topology>
        <orientation evidence="8">Intermembrane side</orientation>
    </subcellularLocation>
</comment>
<comment type="function">
    <text evidence="8">Mitochondrial intermembrane chaperone that participates in the import and insertion of some multi-pass transmembrane proteins into the mitochondrial inner membrane. Also required for the transfer of beta-barrel precursors from the TOM complex to the sorting and assembly machinery (SAM complex) of the outer membrane. Acts as a chaperone-like protein that protects the hydrophobic precursors from aggregation and guide them through the mitochondrial intermembrane space.</text>
</comment>
<proteinExistence type="inferred from homology"/>